<feature type="region of interest" description="Disordered" evidence="1">
    <location>
        <begin position="61"/>
        <end position="156"/>
    </location>
</feature>
<accession>A0A4Z2I7V0</accession>
<organism evidence="2 3">
    <name type="scientific">Liparis tanakae</name>
    <name type="common">Tanaka's snailfish</name>
    <dbReference type="NCBI Taxonomy" id="230148"/>
    <lineage>
        <taxon>Eukaryota</taxon>
        <taxon>Metazoa</taxon>
        <taxon>Chordata</taxon>
        <taxon>Craniata</taxon>
        <taxon>Vertebrata</taxon>
        <taxon>Euteleostomi</taxon>
        <taxon>Actinopterygii</taxon>
        <taxon>Neopterygii</taxon>
        <taxon>Teleostei</taxon>
        <taxon>Neoteleostei</taxon>
        <taxon>Acanthomorphata</taxon>
        <taxon>Eupercaria</taxon>
        <taxon>Perciformes</taxon>
        <taxon>Cottioidei</taxon>
        <taxon>Cottales</taxon>
        <taxon>Liparidae</taxon>
        <taxon>Liparis</taxon>
    </lineage>
</organism>
<evidence type="ECO:0000313" key="2">
    <source>
        <dbReference type="EMBL" id="TNN73362.1"/>
    </source>
</evidence>
<dbReference type="EMBL" id="SRLO01000126">
    <property type="protein sequence ID" value="TNN73362.1"/>
    <property type="molecule type" value="Genomic_DNA"/>
</dbReference>
<feature type="region of interest" description="Disordered" evidence="1">
    <location>
        <begin position="1"/>
        <end position="26"/>
    </location>
</feature>
<comment type="caution">
    <text evidence="2">The sequence shown here is derived from an EMBL/GenBank/DDBJ whole genome shotgun (WGS) entry which is preliminary data.</text>
</comment>
<feature type="compositionally biased region" description="Polar residues" evidence="1">
    <location>
        <begin position="146"/>
        <end position="156"/>
    </location>
</feature>
<evidence type="ECO:0000313" key="3">
    <source>
        <dbReference type="Proteomes" id="UP000314294"/>
    </source>
</evidence>
<reference evidence="2 3" key="1">
    <citation type="submission" date="2019-03" db="EMBL/GenBank/DDBJ databases">
        <title>First draft genome of Liparis tanakae, snailfish: a comprehensive survey of snailfish specific genes.</title>
        <authorList>
            <person name="Kim W."/>
            <person name="Song I."/>
            <person name="Jeong J.-H."/>
            <person name="Kim D."/>
            <person name="Kim S."/>
            <person name="Ryu S."/>
            <person name="Song J.Y."/>
            <person name="Lee S.K."/>
        </authorList>
    </citation>
    <scope>NUCLEOTIDE SEQUENCE [LARGE SCALE GENOMIC DNA]</scope>
    <source>
        <tissue evidence="2">Muscle</tissue>
    </source>
</reference>
<proteinExistence type="predicted"/>
<dbReference type="Proteomes" id="UP000314294">
    <property type="component" value="Unassembled WGS sequence"/>
</dbReference>
<sequence length="156" mass="16916">MENPGERRKTTEEMGQGRAVSSPPLLQINNIARKALNSDEKHRATTSVHVEEVIHARQVLHVLEDGHQQGGRDGDGAGQQHPSETRPAQPIPPSCTNLHDKLAGVRSSHGGALTSCKDPHGPDVERCRAEETAEHHSLKTDAPTEKSVNPRKSNSV</sequence>
<feature type="compositionally biased region" description="Basic and acidic residues" evidence="1">
    <location>
        <begin position="117"/>
        <end position="144"/>
    </location>
</feature>
<gene>
    <name evidence="2" type="ORF">EYF80_016525</name>
</gene>
<feature type="compositionally biased region" description="Basic and acidic residues" evidence="1">
    <location>
        <begin position="1"/>
        <end position="12"/>
    </location>
</feature>
<name>A0A4Z2I7V0_9TELE</name>
<keyword evidence="3" id="KW-1185">Reference proteome</keyword>
<dbReference type="AlphaFoldDB" id="A0A4Z2I7V0"/>
<protein>
    <submittedName>
        <fullName evidence="2">Uncharacterized protein</fullName>
    </submittedName>
</protein>
<feature type="compositionally biased region" description="Basic and acidic residues" evidence="1">
    <location>
        <begin position="62"/>
        <end position="75"/>
    </location>
</feature>
<evidence type="ECO:0000256" key="1">
    <source>
        <dbReference type="SAM" id="MobiDB-lite"/>
    </source>
</evidence>